<dbReference type="EMBL" id="BCWF01000008">
    <property type="protein sequence ID" value="GAT20725.1"/>
    <property type="molecule type" value="Genomic_DNA"/>
</dbReference>
<comment type="caution">
    <text evidence="1">The sequence shown here is derived from an EMBL/GenBank/DDBJ whole genome shotgun (WGS) entry which is preliminary data.</text>
</comment>
<protein>
    <submittedName>
        <fullName evidence="1">Telomere silencing protein Zds1</fullName>
    </submittedName>
</protein>
<accession>A0A146F3Q7</accession>
<reference evidence="2" key="2">
    <citation type="submission" date="2016-02" db="EMBL/GenBank/DDBJ databases">
        <title>Genome sequencing of Aspergillus luchuensis NBRC 4314.</title>
        <authorList>
            <person name="Yamada O."/>
        </authorList>
    </citation>
    <scope>NUCLEOTIDE SEQUENCE [LARGE SCALE GENOMIC DNA]</scope>
    <source>
        <strain evidence="2">RIB 2604</strain>
    </source>
</reference>
<evidence type="ECO:0000313" key="2">
    <source>
        <dbReference type="Proteomes" id="UP000075230"/>
    </source>
</evidence>
<dbReference type="Proteomes" id="UP000075230">
    <property type="component" value="Unassembled WGS sequence"/>
</dbReference>
<name>A0A146F3Q7_ASPKA</name>
<dbReference type="AlphaFoldDB" id="A0A146F3Q7"/>
<sequence length="73" mass="8331">MTGILFQYRKTKQLVKCPAMIVYYVVRSSIDKASYDESSLSFNFTNVDFETMQSAIAEEDIKAFLAENLSQGF</sequence>
<evidence type="ECO:0000313" key="1">
    <source>
        <dbReference type="EMBL" id="GAT20725.1"/>
    </source>
</evidence>
<organism evidence="1 2">
    <name type="scientific">Aspergillus kawachii</name>
    <name type="common">White koji mold</name>
    <name type="synonym">Aspergillus awamori var. kawachi</name>
    <dbReference type="NCBI Taxonomy" id="1069201"/>
    <lineage>
        <taxon>Eukaryota</taxon>
        <taxon>Fungi</taxon>
        <taxon>Dikarya</taxon>
        <taxon>Ascomycota</taxon>
        <taxon>Pezizomycotina</taxon>
        <taxon>Eurotiomycetes</taxon>
        <taxon>Eurotiomycetidae</taxon>
        <taxon>Eurotiales</taxon>
        <taxon>Aspergillaceae</taxon>
        <taxon>Aspergillus</taxon>
        <taxon>Aspergillus subgen. Circumdati</taxon>
    </lineage>
</organism>
<gene>
    <name evidence="1" type="ORF">RIB2604_00801980</name>
</gene>
<proteinExistence type="predicted"/>
<reference evidence="1 2" key="1">
    <citation type="journal article" date="2016" name="DNA Res.">
        <title>Genome sequence of Aspergillus luchuensis NBRC 4314.</title>
        <authorList>
            <person name="Yamada O."/>
            <person name="Machida M."/>
            <person name="Hosoyama A."/>
            <person name="Goto M."/>
            <person name="Takahashi T."/>
            <person name="Futagami T."/>
            <person name="Yamagata Y."/>
            <person name="Takeuchi M."/>
            <person name="Kobayashi T."/>
            <person name="Koike H."/>
            <person name="Abe K."/>
            <person name="Asai K."/>
            <person name="Arita M."/>
            <person name="Fujita N."/>
            <person name="Fukuda K."/>
            <person name="Higa K."/>
            <person name="Horikawa H."/>
            <person name="Ishikawa T."/>
            <person name="Jinno K."/>
            <person name="Kato Y."/>
            <person name="Kirimura K."/>
            <person name="Mizutani O."/>
            <person name="Nakasone K."/>
            <person name="Sano M."/>
            <person name="Shiraishi Y."/>
            <person name="Tsukahara M."/>
            <person name="Gomi K."/>
        </authorList>
    </citation>
    <scope>NUCLEOTIDE SEQUENCE [LARGE SCALE GENOMIC DNA]</scope>
    <source>
        <strain evidence="1 2">RIB 2604</strain>
    </source>
</reference>